<feature type="compositionally biased region" description="Basic residues" evidence="1">
    <location>
        <begin position="77"/>
        <end position="89"/>
    </location>
</feature>
<dbReference type="PATRIC" id="fig|1618482.3.peg.378"/>
<feature type="region of interest" description="Disordered" evidence="1">
    <location>
        <begin position="1"/>
        <end position="89"/>
    </location>
</feature>
<protein>
    <recommendedName>
        <fullName evidence="4">50S ribosomal protein L1</fullName>
    </recommendedName>
</protein>
<dbReference type="SUPFAM" id="SSF56808">
    <property type="entry name" value="Ribosomal protein L1"/>
    <property type="match status" value="2"/>
</dbReference>
<sequence length="208" mass="23609">MGKIRVKTLGEDESEKEQKKRDVKRRASKRAKKQAEPEKKAEQKPSEEKKSQKQTPVEVEKPKVKKAKQPEGAKLPPNRRPHVRSKRYTKIYESVDRTKLYELSEAIKLVKDTSTVKFNGTIEAHFNLTKKPKELNLKSSKNPKDPKFPNISYENKFPLAHAKVGSVKDADVDVKKQLDALIKKIGVKNITKLTLSSTMGPGVKVNVE</sequence>
<feature type="compositionally biased region" description="Basic and acidic residues" evidence="1">
    <location>
        <begin position="33"/>
        <end position="51"/>
    </location>
</feature>
<reference evidence="2 3" key="1">
    <citation type="journal article" date="2015" name="Nature">
        <title>rRNA introns, odd ribosomes, and small enigmatic genomes across a large radiation of phyla.</title>
        <authorList>
            <person name="Brown C.T."/>
            <person name="Hug L.A."/>
            <person name="Thomas B.C."/>
            <person name="Sharon I."/>
            <person name="Castelle C.J."/>
            <person name="Singh A."/>
            <person name="Wilkins M.J."/>
            <person name="Williams K.H."/>
            <person name="Banfield J.F."/>
        </authorList>
    </citation>
    <scope>NUCLEOTIDE SEQUENCE [LARGE SCALE GENOMIC DNA]</scope>
</reference>
<dbReference type="AlphaFoldDB" id="A0A0G0WAW3"/>
<evidence type="ECO:0000256" key="1">
    <source>
        <dbReference type="SAM" id="MobiDB-lite"/>
    </source>
</evidence>
<comment type="caution">
    <text evidence="2">The sequence shown here is derived from an EMBL/GenBank/DDBJ whole genome shotgun (WGS) entry which is preliminary data.</text>
</comment>
<feature type="compositionally biased region" description="Basic residues" evidence="1">
    <location>
        <begin position="21"/>
        <end position="32"/>
    </location>
</feature>
<evidence type="ECO:0008006" key="4">
    <source>
        <dbReference type="Google" id="ProtNLM"/>
    </source>
</evidence>
<dbReference type="EMBL" id="LBZM01000006">
    <property type="protein sequence ID" value="KKR72382.1"/>
    <property type="molecule type" value="Genomic_DNA"/>
</dbReference>
<accession>A0A0G0WAW3</accession>
<proteinExistence type="predicted"/>
<evidence type="ECO:0000313" key="2">
    <source>
        <dbReference type="EMBL" id="KKR72382.1"/>
    </source>
</evidence>
<organism evidence="2 3">
    <name type="scientific">Candidatus Roizmanbacteria bacterium GW2011_GWB1_40_7</name>
    <dbReference type="NCBI Taxonomy" id="1618482"/>
    <lineage>
        <taxon>Bacteria</taxon>
        <taxon>Candidatus Roizmaniibacteriota</taxon>
    </lineage>
</organism>
<dbReference type="Gene3D" id="3.30.190.20">
    <property type="match status" value="1"/>
</dbReference>
<dbReference type="Proteomes" id="UP000034664">
    <property type="component" value="Unassembled WGS sequence"/>
</dbReference>
<gene>
    <name evidence="2" type="ORF">UU14_C0006G0021</name>
</gene>
<evidence type="ECO:0000313" key="3">
    <source>
        <dbReference type="Proteomes" id="UP000034664"/>
    </source>
</evidence>
<dbReference type="InterPro" id="IPR023674">
    <property type="entry name" value="Ribosomal_uL1-like"/>
</dbReference>
<name>A0A0G0WAW3_9BACT</name>